<keyword evidence="1" id="KW-0560">Oxidoreductase</keyword>
<name>A0A2A4GD51_9FLAO</name>
<dbReference type="Pfam" id="PF01613">
    <property type="entry name" value="Flavin_Reduct"/>
    <property type="match status" value="1"/>
</dbReference>
<sequence>MSIDPKAFRNRCGDFATGVTIICSKDENNEVHGMTANGFMSVSLDPALIVVSIGKNQKTHGLIKAAGEYSVNILAESQMPVSNHFAGRPDPELNLEFGEVDNIPILKECISYFTAKVTAMHDEGDHTLFIGEVQAMDTVKEEAPLLFHAGRYNAIKEQS</sequence>
<dbReference type="SMART" id="SM00903">
    <property type="entry name" value="Flavin_Reduct"/>
    <property type="match status" value="1"/>
</dbReference>
<dbReference type="GO" id="GO:0042602">
    <property type="term" value="F:riboflavin reductase (NADPH) activity"/>
    <property type="evidence" value="ECO:0007669"/>
    <property type="project" value="TreeGrafter"/>
</dbReference>
<dbReference type="EMBL" id="NBWU01000001">
    <property type="protein sequence ID" value="PCE65900.1"/>
    <property type="molecule type" value="Genomic_DNA"/>
</dbReference>
<dbReference type="InterPro" id="IPR050268">
    <property type="entry name" value="NADH-dep_flavin_reductase"/>
</dbReference>
<accession>A0A2A4GD51</accession>
<dbReference type="GO" id="GO:0006208">
    <property type="term" value="P:pyrimidine nucleobase catabolic process"/>
    <property type="evidence" value="ECO:0007669"/>
    <property type="project" value="TreeGrafter"/>
</dbReference>
<gene>
    <name evidence="3" type="ORF">B7P33_00950</name>
</gene>
<dbReference type="RefSeq" id="WP_097441426.1">
    <property type="nucleotide sequence ID" value="NZ_NBWU01000001.1"/>
</dbReference>
<dbReference type="InterPro" id="IPR012349">
    <property type="entry name" value="Split_barrel_FMN-bd"/>
</dbReference>
<dbReference type="PANTHER" id="PTHR30466:SF1">
    <property type="entry name" value="FMN REDUCTASE (NADH) RUTF"/>
    <property type="match status" value="1"/>
</dbReference>
<evidence type="ECO:0000256" key="1">
    <source>
        <dbReference type="ARBA" id="ARBA00023002"/>
    </source>
</evidence>
<dbReference type="InterPro" id="IPR002563">
    <property type="entry name" value="Flavin_Rdtase-like_dom"/>
</dbReference>
<evidence type="ECO:0000313" key="4">
    <source>
        <dbReference type="Proteomes" id="UP000219559"/>
    </source>
</evidence>
<keyword evidence="4" id="KW-1185">Reference proteome</keyword>
<feature type="domain" description="Flavin reductase like" evidence="2">
    <location>
        <begin position="12"/>
        <end position="154"/>
    </location>
</feature>
<evidence type="ECO:0000259" key="2">
    <source>
        <dbReference type="SMART" id="SM00903"/>
    </source>
</evidence>
<evidence type="ECO:0000313" key="3">
    <source>
        <dbReference type="EMBL" id="PCE65900.1"/>
    </source>
</evidence>
<dbReference type="OrthoDB" id="9792858at2"/>
<reference evidence="3 4" key="1">
    <citation type="submission" date="2017-04" db="EMBL/GenBank/DDBJ databases">
        <title>A new member of the family Flavobacteriaceae isolated from ascidians.</title>
        <authorList>
            <person name="Chen L."/>
        </authorList>
    </citation>
    <scope>NUCLEOTIDE SEQUENCE [LARGE SCALE GENOMIC DNA]</scope>
    <source>
        <strain evidence="3 4">HQA918</strain>
    </source>
</reference>
<dbReference type="SUPFAM" id="SSF50475">
    <property type="entry name" value="FMN-binding split barrel"/>
    <property type="match status" value="1"/>
</dbReference>
<dbReference type="AlphaFoldDB" id="A0A2A4GD51"/>
<dbReference type="PANTHER" id="PTHR30466">
    <property type="entry name" value="FLAVIN REDUCTASE"/>
    <property type="match status" value="1"/>
</dbReference>
<dbReference type="Proteomes" id="UP000219559">
    <property type="component" value="Unassembled WGS sequence"/>
</dbReference>
<dbReference type="GO" id="GO:0010181">
    <property type="term" value="F:FMN binding"/>
    <property type="evidence" value="ECO:0007669"/>
    <property type="project" value="InterPro"/>
</dbReference>
<proteinExistence type="predicted"/>
<comment type="caution">
    <text evidence="3">The sequence shown here is derived from an EMBL/GenBank/DDBJ whole genome shotgun (WGS) entry which is preliminary data.</text>
</comment>
<organism evidence="3 4">
    <name type="scientific">Sediminicola luteus</name>
    <dbReference type="NCBI Taxonomy" id="319238"/>
    <lineage>
        <taxon>Bacteria</taxon>
        <taxon>Pseudomonadati</taxon>
        <taxon>Bacteroidota</taxon>
        <taxon>Flavobacteriia</taxon>
        <taxon>Flavobacteriales</taxon>
        <taxon>Flavobacteriaceae</taxon>
        <taxon>Sediminicola</taxon>
    </lineage>
</organism>
<protein>
    <recommendedName>
        <fullName evidence="2">Flavin reductase like domain-containing protein</fullName>
    </recommendedName>
</protein>
<dbReference type="Gene3D" id="2.30.110.10">
    <property type="entry name" value="Electron Transport, Fmn-binding Protein, Chain A"/>
    <property type="match status" value="1"/>
</dbReference>